<evidence type="ECO:0000313" key="2">
    <source>
        <dbReference type="EMBL" id="POO03279.1"/>
    </source>
</evidence>
<keyword evidence="3" id="KW-1185">Reference proteome</keyword>
<gene>
    <name evidence="2" type="ORF">TorRG33x02_013400</name>
</gene>
<proteinExistence type="predicted"/>
<accession>A0A2P5FZU6</accession>
<organism evidence="2 3">
    <name type="scientific">Trema orientale</name>
    <name type="common">Charcoal tree</name>
    <name type="synonym">Celtis orientalis</name>
    <dbReference type="NCBI Taxonomy" id="63057"/>
    <lineage>
        <taxon>Eukaryota</taxon>
        <taxon>Viridiplantae</taxon>
        <taxon>Streptophyta</taxon>
        <taxon>Embryophyta</taxon>
        <taxon>Tracheophyta</taxon>
        <taxon>Spermatophyta</taxon>
        <taxon>Magnoliopsida</taxon>
        <taxon>eudicotyledons</taxon>
        <taxon>Gunneridae</taxon>
        <taxon>Pentapetalae</taxon>
        <taxon>rosids</taxon>
        <taxon>fabids</taxon>
        <taxon>Rosales</taxon>
        <taxon>Cannabaceae</taxon>
        <taxon>Trema</taxon>
    </lineage>
</organism>
<reference evidence="3" key="1">
    <citation type="submission" date="2016-06" db="EMBL/GenBank/DDBJ databases">
        <title>Parallel loss of symbiosis genes in relatives of nitrogen-fixing non-legume Parasponia.</title>
        <authorList>
            <person name="Van Velzen R."/>
            <person name="Holmer R."/>
            <person name="Bu F."/>
            <person name="Rutten L."/>
            <person name="Van Zeijl A."/>
            <person name="Liu W."/>
            <person name="Santuari L."/>
            <person name="Cao Q."/>
            <person name="Sharma T."/>
            <person name="Shen D."/>
            <person name="Roswanjaya Y."/>
            <person name="Wardhani T."/>
            <person name="Kalhor M.S."/>
            <person name="Jansen J."/>
            <person name="Van den Hoogen J."/>
            <person name="Gungor B."/>
            <person name="Hartog M."/>
            <person name="Hontelez J."/>
            <person name="Verver J."/>
            <person name="Yang W.-C."/>
            <person name="Schijlen E."/>
            <person name="Repin R."/>
            <person name="Schilthuizen M."/>
            <person name="Schranz E."/>
            <person name="Heidstra R."/>
            <person name="Miyata K."/>
            <person name="Fedorova E."/>
            <person name="Kohlen W."/>
            <person name="Bisseling T."/>
            <person name="Smit S."/>
            <person name="Geurts R."/>
        </authorList>
    </citation>
    <scope>NUCLEOTIDE SEQUENCE [LARGE SCALE GENOMIC DNA]</scope>
    <source>
        <strain evidence="3">cv. RG33-2</strain>
    </source>
</reference>
<protein>
    <submittedName>
        <fullName evidence="2">Uncharacterized protein</fullName>
    </submittedName>
</protein>
<feature type="region of interest" description="Disordered" evidence="1">
    <location>
        <begin position="1"/>
        <end position="32"/>
    </location>
</feature>
<dbReference type="Proteomes" id="UP000237000">
    <property type="component" value="Unassembled WGS sequence"/>
</dbReference>
<dbReference type="AlphaFoldDB" id="A0A2P5FZU6"/>
<sequence length="75" mass="7243">MEGSGGIPGILPNGGLNTGTSGKGGNPGIDGGNGIPGIVGIPGIGDKSFISQNSFLSLELGSTTNFPNPLITSFA</sequence>
<feature type="compositionally biased region" description="Low complexity" evidence="1">
    <location>
        <begin position="9"/>
        <end position="20"/>
    </location>
</feature>
<evidence type="ECO:0000256" key="1">
    <source>
        <dbReference type="SAM" id="MobiDB-lite"/>
    </source>
</evidence>
<comment type="caution">
    <text evidence="2">The sequence shown here is derived from an EMBL/GenBank/DDBJ whole genome shotgun (WGS) entry which is preliminary data.</text>
</comment>
<feature type="compositionally biased region" description="Gly residues" evidence="1">
    <location>
        <begin position="21"/>
        <end position="32"/>
    </location>
</feature>
<dbReference type="EMBL" id="JXTC01000003">
    <property type="protein sequence ID" value="POO03279.1"/>
    <property type="molecule type" value="Genomic_DNA"/>
</dbReference>
<dbReference type="InParanoid" id="A0A2P5FZU6"/>
<name>A0A2P5FZU6_TREOI</name>
<evidence type="ECO:0000313" key="3">
    <source>
        <dbReference type="Proteomes" id="UP000237000"/>
    </source>
</evidence>